<evidence type="ECO:0000313" key="4">
    <source>
        <dbReference type="Proteomes" id="UP001200430"/>
    </source>
</evidence>
<sequence>MTEQLPYGELEITFDVSPDKVIFRGDMTKATPLKDLKKELLMKLNHPTGTPPLYSLIRGKENIVILIEDNTRNTPLKEILPVLLNYLLNHGQKKENISFLTAPGTHRRMTDEEILEKVGPEIVSSYSIYQHDATRPEEMVMLEPASIEGYEIPIEVNKKAIEADFLIGIGNIVPHSDAGFSGGGKIVQPGICGFSSTSATHASSALSGTIPLGMMDNPCRKGIEEVARKVGLSFIVNTVKSNDDAVIAIVTGDLVKAHREGAKIAQKAFSVAIPELADILVISSSPCDIDYWQANKAISTSYFAVKKGGIVIFVSPCTEGLAFNHPKFRDWLSMPLNKIISSIKETNPNDKEADLISAVLAACNSRVREKVSSIFSVTKGLTKEDLLALGYENFNTLEEALEEAMRRIPDGKIGIISKGGIALPVKK</sequence>
<evidence type="ECO:0000259" key="2">
    <source>
        <dbReference type="Pfam" id="PF21113"/>
    </source>
</evidence>
<dbReference type="Pfam" id="PF09861">
    <property type="entry name" value="Lar_N"/>
    <property type="match status" value="1"/>
</dbReference>
<evidence type="ECO:0000259" key="1">
    <source>
        <dbReference type="Pfam" id="PF09861"/>
    </source>
</evidence>
<dbReference type="InterPro" id="IPR043166">
    <property type="entry name" value="LarA-like_C"/>
</dbReference>
<dbReference type="NCBIfam" id="NF033504">
    <property type="entry name" value="Ni_dep_LarA"/>
    <property type="match status" value="1"/>
</dbReference>
<name>A0ABS9ENB5_9BACT</name>
<dbReference type="PANTHER" id="PTHR33171:SF17">
    <property type="entry name" value="LARA-LIKE N-TERMINAL DOMAIN-CONTAINING PROTEIN"/>
    <property type="match status" value="1"/>
</dbReference>
<feature type="domain" description="LarA-like N-terminal" evidence="1">
    <location>
        <begin position="7"/>
        <end position="203"/>
    </location>
</feature>
<dbReference type="EMBL" id="JAKGUD010000007">
    <property type="protein sequence ID" value="MCF4142675.1"/>
    <property type="molecule type" value="Genomic_DNA"/>
</dbReference>
<feature type="domain" description="Lactate racemase C-terminal" evidence="2">
    <location>
        <begin position="277"/>
        <end position="419"/>
    </location>
</feature>
<dbReference type="InterPro" id="IPR047926">
    <property type="entry name" value="Ni_dep_LarA"/>
</dbReference>
<dbReference type="Gene3D" id="3.90.226.30">
    <property type="match status" value="1"/>
</dbReference>
<accession>A0ABS9ENB5</accession>
<protein>
    <submittedName>
        <fullName evidence="3">Nickel-dependent lactate racemase</fullName>
    </submittedName>
</protein>
<dbReference type="Gene3D" id="3.40.50.11440">
    <property type="match status" value="1"/>
</dbReference>
<dbReference type="PANTHER" id="PTHR33171">
    <property type="entry name" value="LAR_N DOMAIN-CONTAINING PROTEIN"/>
    <property type="match status" value="1"/>
</dbReference>
<dbReference type="RefSeq" id="WP_236099398.1">
    <property type="nucleotide sequence ID" value="NZ_JAKGUD010000007.1"/>
</dbReference>
<dbReference type="Proteomes" id="UP001200430">
    <property type="component" value="Unassembled WGS sequence"/>
</dbReference>
<comment type="caution">
    <text evidence="3">The sequence shown here is derived from an EMBL/GenBank/DDBJ whole genome shotgun (WGS) entry which is preliminary data.</text>
</comment>
<dbReference type="Pfam" id="PF21113">
    <property type="entry name" value="LarA_C"/>
    <property type="match status" value="1"/>
</dbReference>
<dbReference type="InterPro" id="IPR048520">
    <property type="entry name" value="LarA_C"/>
</dbReference>
<keyword evidence="4" id="KW-1185">Reference proteome</keyword>
<organism evidence="3 4">
    <name type="scientific">Dethiosulfovibrio marinus</name>
    <dbReference type="NCBI Taxonomy" id="133532"/>
    <lineage>
        <taxon>Bacteria</taxon>
        <taxon>Thermotogati</taxon>
        <taxon>Synergistota</taxon>
        <taxon>Synergistia</taxon>
        <taxon>Synergistales</taxon>
        <taxon>Dethiosulfovibrionaceae</taxon>
        <taxon>Dethiosulfovibrio</taxon>
    </lineage>
</organism>
<evidence type="ECO:0000313" key="3">
    <source>
        <dbReference type="EMBL" id="MCF4142675.1"/>
    </source>
</evidence>
<reference evidence="3 4" key="1">
    <citation type="submission" date="2022-01" db="EMBL/GenBank/DDBJ databases">
        <title>Dethiosulfovibrio faecalis sp. nov., a novel proteolytic, non-sulfur-reducing bacterium isolated from a marine aquaculture solid waste bioreactor.</title>
        <authorList>
            <person name="Grabowski S."/>
            <person name="Apolinario E."/>
            <person name="Schneider N."/>
            <person name="Marshall C.W."/>
            <person name="Sowers K.R."/>
        </authorList>
    </citation>
    <scope>NUCLEOTIDE SEQUENCE [LARGE SCALE GENOMIC DNA]</scope>
    <source>
        <strain evidence="3 4">DSM 12537</strain>
    </source>
</reference>
<dbReference type="InterPro" id="IPR048068">
    <property type="entry name" value="LarA-like"/>
</dbReference>
<gene>
    <name evidence="3" type="primary">larA</name>
    <name evidence="3" type="ORF">L2W38_07580</name>
</gene>
<proteinExistence type="predicted"/>
<dbReference type="InterPro" id="IPR018657">
    <property type="entry name" value="LarA-like_N"/>
</dbReference>